<protein>
    <recommendedName>
        <fullName evidence="2">PTS HPr component phosphorylation site</fullName>
    </recommendedName>
</protein>
<dbReference type="AlphaFoldDB" id="A0A6N2TWR1"/>
<dbReference type="SUPFAM" id="SSF55594">
    <property type="entry name" value="HPr-like"/>
    <property type="match status" value="1"/>
</dbReference>
<organism evidence="1">
    <name type="scientific">Anaerostipes caccae</name>
    <dbReference type="NCBI Taxonomy" id="105841"/>
    <lineage>
        <taxon>Bacteria</taxon>
        <taxon>Bacillati</taxon>
        <taxon>Bacillota</taxon>
        <taxon>Clostridia</taxon>
        <taxon>Lachnospirales</taxon>
        <taxon>Lachnospiraceae</taxon>
        <taxon>Anaerostipes</taxon>
    </lineage>
</organism>
<evidence type="ECO:0008006" key="2">
    <source>
        <dbReference type="Google" id="ProtNLM"/>
    </source>
</evidence>
<dbReference type="InterPro" id="IPR035895">
    <property type="entry name" value="HPr-like_sf"/>
</dbReference>
<accession>A0A6N2TWR1</accession>
<dbReference type="GeneID" id="69470674"/>
<proteinExistence type="predicted"/>
<dbReference type="RefSeq" id="WP_006567268.1">
    <property type="nucleotide sequence ID" value="NZ_BAABRZ010000001.1"/>
</dbReference>
<name>A0A6N2TWR1_9FIRM</name>
<reference evidence="1" key="1">
    <citation type="submission" date="2019-11" db="EMBL/GenBank/DDBJ databases">
        <authorList>
            <person name="Feng L."/>
        </authorList>
    </citation>
    <scope>NUCLEOTIDE SEQUENCE</scope>
    <source>
        <strain evidence="1">AcaccaeLFYP115</strain>
    </source>
</reference>
<gene>
    <name evidence="1" type="ORF">ACLFYP115_01604</name>
</gene>
<evidence type="ECO:0000313" key="1">
    <source>
        <dbReference type="EMBL" id="VYT09003.1"/>
    </source>
</evidence>
<dbReference type="EMBL" id="CACRSQ010000003">
    <property type="protein sequence ID" value="VYT09003.1"/>
    <property type="molecule type" value="Genomic_DNA"/>
</dbReference>
<sequence>MCEVQLMLNSIKKVNDFINIIKEYDGGFYIISGSYLLDAASVMDLFSLNLNEPILLAFQIPEKRDEILQRLEPFLCSSPQ</sequence>